<dbReference type="GO" id="GO:0008081">
    <property type="term" value="F:phosphoric diester hydrolase activity"/>
    <property type="evidence" value="ECO:0007669"/>
    <property type="project" value="InterPro"/>
</dbReference>
<accession>A0AAN1WE51</accession>
<dbReference type="Proteomes" id="UP001320119">
    <property type="component" value="Chromosome"/>
</dbReference>
<dbReference type="Gene3D" id="2.60.120.200">
    <property type="match status" value="1"/>
</dbReference>
<protein>
    <submittedName>
        <fullName evidence="1">Uncharacterized protein</fullName>
    </submittedName>
</protein>
<reference evidence="1 2" key="1">
    <citation type="journal article" date="2022" name="IScience">
        <title>An ultrasensitive nanofiber-based assay for enzymatic hydrolysis and deep-sea microbial degradation of cellulose.</title>
        <authorList>
            <person name="Tsudome M."/>
            <person name="Tachioka M."/>
            <person name="Miyazaki M."/>
            <person name="Uchimura K."/>
            <person name="Tsuda M."/>
            <person name="Takaki Y."/>
            <person name="Deguchi S."/>
        </authorList>
    </citation>
    <scope>NUCLEOTIDE SEQUENCE [LARGE SCALE GENOMIC DNA]</scope>
    <source>
        <strain evidence="1 2">GE09</strain>
    </source>
</reference>
<evidence type="ECO:0000313" key="2">
    <source>
        <dbReference type="Proteomes" id="UP001320119"/>
    </source>
</evidence>
<organism evidence="1 2">
    <name type="scientific">Marinagarivorans cellulosilyticus</name>
    <dbReference type="NCBI Taxonomy" id="2721545"/>
    <lineage>
        <taxon>Bacteria</taxon>
        <taxon>Pseudomonadati</taxon>
        <taxon>Pseudomonadota</taxon>
        <taxon>Gammaproteobacteria</taxon>
        <taxon>Cellvibrionales</taxon>
        <taxon>Cellvibrionaceae</taxon>
        <taxon>Marinagarivorans</taxon>
    </lineage>
</organism>
<dbReference type="RefSeq" id="WP_236985446.1">
    <property type="nucleotide sequence ID" value="NZ_AP023086.1"/>
</dbReference>
<evidence type="ECO:0000313" key="1">
    <source>
        <dbReference type="EMBL" id="BCD95934.1"/>
    </source>
</evidence>
<dbReference type="InterPro" id="IPR017946">
    <property type="entry name" value="PLC-like_Pdiesterase_TIM-brl"/>
</dbReference>
<name>A0AAN1WE51_9GAMM</name>
<dbReference type="InterPro" id="IPR013320">
    <property type="entry name" value="ConA-like_dom_sf"/>
</dbReference>
<keyword evidence="2" id="KW-1185">Reference proteome</keyword>
<sequence length="486" mass="54137">MNKNTTILTLYLLIFCGPSYADFWAGSSRNLSLSALGNKVAVACHNCYSPDDSNVTLSQALQQIHQGQAADADLIEIDLVAHNGSWVVSHGTNIGPDYNDVFSDNTFRNGSAIPFIEIKTNFSQQAYADMLVNTINTYGYLNTGDLVIIRSFHSAALDKIAIALENIDSARSSRVRLSRLYQNKTYSSLLDWQKNITEMSNKYHMVEFNSKTKNLVSLIELAKAKGLGINLWTIRDYAEVFAAAYRDSVDALTIDSGSGRNREDNIRLAKSVVTDNTNLLYFNMAKQNFNQTDHLHFYDRNHSMYKYRHLSNSPEWEWLENIGEDRYGGSLVLNKNDAEYIRFYDRDNNTSEGYFIYAVVNFDSFSTNTTQAIVNKSDSGGFALELNGGSLRFGVHVEGTYHYVTHPLSALNGTDAYQIIGAYDGNGGVRMWVDGNEVGSPPNISGTVTPNNSPIVVGADPQGPDNQRFFFSGKIQTVSVQSWGHH</sequence>
<dbReference type="GO" id="GO:0006629">
    <property type="term" value="P:lipid metabolic process"/>
    <property type="evidence" value="ECO:0007669"/>
    <property type="project" value="InterPro"/>
</dbReference>
<gene>
    <name evidence="1" type="ORF">MARGE09_P0133</name>
</gene>
<proteinExistence type="predicted"/>
<dbReference type="Pfam" id="PF13385">
    <property type="entry name" value="Laminin_G_3"/>
    <property type="match status" value="1"/>
</dbReference>
<dbReference type="AlphaFoldDB" id="A0AAN1WE51"/>
<dbReference type="EMBL" id="AP023086">
    <property type="protein sequence ID" value="BCD95934.1"/>
    <property type="molecule type" value="Genomic_DNA"/>
</dbReference>
<dbReference type="SUPFAM" id="SSF51695">
    <property type="entry name" value="PLC-like phosphodiesterases"/>
    <property type="match status" value="1"/>
</dbReference>
<dbReference type="SUPFAM" id="SSF49899">
    <property type="entry name" value="Concanavalin A-like lectins/glucanases"/>
    <property type="match status" value="1"/>
</dbReference>
<dbReference type="KEGG" id="marq:MARGE09_P0133"/>
<dbReference type="Gene3D" id="3.20.20.190">
    <property type="entry name" value="Phosphatidylinositol (PI) phosphodiesterase"/>
    <property type="match status" value="1"/>
</dbReference>